<evidence type="ECO:0000313" key="1">
    <source>
        <dbReference type="EMBL" id="PMD33912.1"/>
    </source>
</evidence>
<proteinExistence type="predicted"/>
<dbReference type="Proteomes" id="UP000235786">
    <property type="component" value="Unassembled WGS sequence"/>
</dbReference>
<reference evidence="1 2" key="1">
    <citation type="submission" date="2016-04" db="EMBL/GenBank/DDBJ databases">
        <title>A degradative enzymes factory behind the ericoid mycorrhizal symbiosis.</title>
        <authorList>
            <consortium name="DOE Joint Genome Institute"/>
            <person name="Martino E."/>
            <person name="Morin E."/>
            <person name="Grelet G."/>
            <person name="Kuo A."/>
            <person name="Kohler A."/>
            <person name="Daghino S."/>
            <person name="Barry K."/>
            <person name="Choi C."/>
            <person name="Cichocki N."/>
            <person name="Clum A."/>
            <person name="Copeland A."/>
            <person name="Hainaut M."/>
            <person name="Haridas S."/>
            <person name="Labutti K."/>
            <person name="Lindquist E."/>
            <person name="Lipzen A."/>
            <person name="Khouja H.-R."/>
            <person name="Murat C."/>
            <person name="Ohm R."/>
            <person name="Olson A."/>
            <person name="Spatafora J."/>
            <person name="Veneault-Fourrey C."/>
            <person name="Henrissat B."/>
            <person name="Grigoriev I."/>
            <person name="Martin F."/>
            <person name="Perotto S."/>
        </authorList>
    </citation>
    <scope>NUCLEOTIDE SEQUENCE [LARGE SCALE GENOMIC DNA]</scope>
    <source>
        <strain evidence="1 2">F</strain>
    </source>
</reference>
<gene>
    <name evidence="1" type="ORF">L207DRAFT_547851</name>
</gene>
<evidence type="ECO:0000313" key="2">
    <source>
        <dbReference type="Proteomes" id="UP000235786"/>
    </source>
</evidence>
<dbReference type="AlphaFoldDB" id="A0A2J6R5X5"/>
<keyword evidence="2" id="KW-1185">Reference proteome</keyword>
<dbReference type="OrthoDB" id="5227693at2759"/>
<accession>A0A2J6R5X5</accession>
<dbReference type="EMBL" id="KZ613955">
    <property type="protein sequence ID" value="PMD33912.1"/>
    <property type="molecule type" value="Genomic_DNA"/>
</dbReference>
<name>A0A2J6R5X5_HYAVF</name>
<protein>
    <submittedName>
        <fullName evidence="1">Uncharacterized protein</fullName>
    </submittedName>
</protein>
<organism evidence="1 2">
    <name type="scientific">Hyaloscypha variabilis (strain UAMH 11265 / GT02V1 / F)</name>
    <name type="common">Meliniomyces variabilis</name>
    <dbReference type="NCBI Taxonomy" id="1149755"/>
    <lineage>
        <taxon>Eukaryota</taxon>
        <taxon>Fungi</taxon>
        <taxon>Dikarya</taxon>
        <taxon>Ascomycota</taxon>
        <taxon>Pezizomycotina</taxon>
        <taxon>Leotiomycetes</taxon>
        <taxon>Helotiales</taxon>
        <taxon>Hyaloscyphaceae</taxon>
        <taxon>Hyaloscypha</taxon>
        <taxon>Hyaloscypha variabilis</taxon>
    </lineage>
</organism>
<sequence length="572" mass="65850">MWASKTRRKFDWRSLRFQVFFEVPVLYTAPPNVTVGPLNKMKPKATFRERFIAHREGSQDRGNYKTFQEKAKSMEVIEIQEHIETIYKITGTEVSCRNTLTPMKELGQKWASSRSLEYETCSWTLLLDTLQNQEKTSRAWDNTYKLDAIPGSGHTICYLIQKRMGRWHLMPPEVTKPFAITNMCFLVEIMSMLGLIWTDFDMKRSTLRAQGNGFLVSSEHVAGLGVMVRFSQMERPRYQENRVVPCIELKKICFGEVPSILDSRREVVQLSPKLLGTSLKRILPQLDERQLRQFLEPLQPTLMLPSIFELIAMIARSFHLPGSRFRRLPNPCATSWTTGFDFASCLTHFATAFKNSTSLGSHPLVEQLQSILFRNGLQRSVMLSGDQTLTQKLRSYSKSKKQFEEHGSMFWPGDNGGAMKEELKAQFDKDFLDLLDSLHYVIEYVDGNLLDKFLVQTGRAVKKVMALHFAALSDHQEELNGQLAECSLEDPEEKILINFYFDKIHPEVVARVQEDEGDGVNTPGWSVNEKSAIWVALVFRMLAWLVLHDFDPEDTMIERSEFMNSRLPVYIG</sequence>